<feature type="region of interest" description="Disordered" evidence="2">
    <location>
        <begin position="391"/>
        <end position="443"/>
    </location>
</feature>
<reference evidence="3 4" key="1">
    <citation type="submission" date="2020-08" db="EMBL/GenBank/DDBJ databases">
        <title>A novel species.</title>
        <authorList>
            <person name="Gao J."/>
        </authorList>
    </citation>
    <scope>NUCLEOTIDE SEQUENCE [LARGE SCALE GENOMIC DNA]</scope>
    <source>
        <strain evidence="3 4">CRPJ-33</strain>
        <plasmid evidence="3 4">unnamed2</plasmid>
    </source>
</reference>
<dbReference type="RefSeq" id="WP_187744849.1">
    <property type="nucleotide sequence ID" value="NZ_CP060826.1"/>
</dbReference>
<feature type="compositionally biased region" description="Pro residues" evidence="2">
    <location>
        <begin position="1586"/>
        <end position="1599"/>
    </location>
</feature>
<feature type="compositionally biased region" description="Basic and acidic residues" evidence="2">
    <location>
        <begin position="1569"/>
        <end position="1581"/>
    </location>
</feature>
<feature type="region of interest" description="Disordered" evidence="2">
    <location>
        <begin position="1234"/>
        <end position="1297"/>
    </location>
</feature>
<evidence type="ECO:0000256" key="1">
    <source>
        <dbReference type="ARBA" id="ARBA00022581"/>
    </source>
</evidence>
<feature type="region of interest" description="Disordered" evidence="2">
    <location>
        <begin position="1065"/>
        <end position="1097"/>
    </location>
</feature>
<dbReference type="Pfam" id="PF13646">
    <property type="entry name" value="HEAT_2"/>
    <property type="match status" value="2"/>
</dbReference>
<dbReference type="InterPro" id="IPR011989">
    <property type="entry name" value="ARM-like"/>
</dbReference>
<dbReference type="PANTHER" id="PTHR13037:SF24">
    <property type="entry name" value="POLYCOMB PROTEIN PCL-RELATED"/>
    <property type="match status" value="1"/>
</dbReference>
<evidence type="ECO:0000256" key="2">
    <source>
        <dbReference type="SAM" id="MobiDB-lite"/>
    </source>
</evidence>
<feature type="compositionally biased region" description="Pro residues" evidence="2">
    <location>
        <begin position="432"/>
        <end position="442"/>
    </location>
</feature>
<feature type="region of interest" description="Disordered" evidence="2">
    <location>
        <begin position="1565"/>
        <end position="1599"/>
    </location>
</feature>
<dbReference type="SUPFAM" id="SSF48371">
    <property type="entry name" value="ARM repeat"/>
    <property type="match status" value="1"/>
</dbReference>
<proteinExistence type="predicted"/>
<geneLocation type="plasmid" evidence="3 4">
    <name>unnamed2</name>
</geneLocation>
<dbReference type="KEGG" id="sgj:IAG43_32880"/>
<keyword evidence="4" id="KW-1185">Reference proteome</keyword>
<dbReference type="Gene3D" id="1.25.10.10">
    <property type="entry name" value="Leucine-rich Repeat Variant"/>
    <property type="match status" value="2"/>
</dbReference>
<feature type="compositionally biased region" description="Pro residues" evidence="2">
    <location>
        <begin position="1251"/>
        <end position="1260"/>
    </location>
</feature>
<feature type="region of interest" description="Disordered" evidence="2">
    <location>
        <begin position="553"/>
        <end position="585"/>
    </location>
</feature>
<dbReference type="EMBL" id="CP060826">
    <property type="protein sequence ID" value="QNP67806.1"/>
    <property type="molecule type" value="Genomic_DNA"/>
</dbReference>
<keyword evidence="1" id="KW-0945">Host-virus interaction</keyword>
<evidence type="ECO:0000313" key="3">
    <source>
        <dbReference type="EMBL" id="QNP67806.1"/>
    </source>
</evidence>
<evidence type="ECO:0000313" key="4">
    <source>
        <dbReference type="Proteomes" id="UP000516230"/>
    </source>
</evidence>
<dbReference type="InterPro" id="IPR004155">
    <property type="entry name" value="PBS_lyase_HEAT"/>
</dbReference>
<feature type="compositionally biased region" description="Low complexity" evidence="2">
    <location>
        <begin position="1"/>
        <end position="13"/>
    </location>
</feature>
<dbReference type="PANTHER" id="PTHR13037">
    <property type="entry name" value="FORMIN"/>
    <property type="match status" value="1"/>
</dbReference>
<gene>
    <name evidence="3" type="ORF">IAG43_32880</name>
</gene>
<feature type="region of interest" description="Disordered" evidence="2">
    <location>
        <begin position="1"/>
        <end position="34"/>
    </location>
</feature>
<protein>
    <submittedName>
        <fullName evidence="3">HEAT repeat domain-containing protein</fullName>
    </submittedName>
</protein>
<feature type="region of interest" description="Disordered" evidence="2">
    <location>
        <begin position="851"/>
        <end position="915"/>
    </location>
</feature>
<feature type="region of interest" description="Disordered" evidence="2">
    <location>
        <begin position="1419"/>
        <end position="1442"/>
    </location>
</feature>
<name>A0A7H0I4U0_9ACTN</name>
<organism evidence="3 4">
    <name type="scientific">Streptomyces genisteinicus</name>
    <dbReference type="NCBI Taxonomy" id="2768068"/>
    <lineage>
        <taxon>Bacteria</taxon>
        <taxon>Bacillati</taxon>
        <taxon>Actinomycetota</taxon>
        <taxon>Actinomycetes</taxon>
        <taxon>Kitasatosporales</taxon>
        <taxon>Streptomycetaceae</taxon>
        <taxon>Streptomyces</taxon>
    </lineage>
</organism>
<accession>A0A7H0I4U0</accession>
<feature type="region of interest" description="Disordered" evidence="2">
    <location>
        <begin position="1167"/>
        <end position="1187"/>
    </location>
</feature>
<dbReference type="Proteomes" id="UP000516230">
    <property type="component" value="Plasmid unnamed2"/>
</dbReference>
<sequence length="1599" mass="166565">MITRADTSADPSARPAPAPAPATAEEALERARAGTADDWRAWAPEVLAPVVRVALLRAETARDPRTLDREDRGEALYQAVRGIGPHEADRLPDLVEALAGTEDAVLEGEALRLARAGLHAQVLTPRFVRGALTGLLASRTESVVAGALEELAEPWAACTPVREPETRLLRSPATAAPALALAAAHGHGTFLFRAAADRGLPPAPRQRALELLGETAGRGDVPALLDLAADDPLLFAAPAVACLRALHRRGHFVAASGVPAVLGLALADHRTSARTVATILWTTRHTVLRLLLAAPPDDPSWPRRLDLLVALAAQGDAELPIGASIARLLPGTPAPGPFLRALRALRDPGTEDAVLAALPAAAGPALSALETVGGARTVQVLARGLGIAPDATTTDASAHDDPHPSPPHAAPPATATTARATAPAEPTALDAPPTPHATPPTAPAADLAVTVAPALRAQRGPALELLWLLAADPHLRQRILARLDPLRLPPRIAADLGAPDAHELAVLTSHLDPAEPVDALTRLAAHGGPDGLPVLADLLLRVAGACVEARAAGHEPPGARQSGALHTAPETPGARDATRTADPEPTVPRAALDALTGLGRRLYGRGRIRPLCLLDASDATSAGHALAADLALGLVERPGVTAPEQAVLLRMVRDLPDAPPGPVRARVHRLLRHPDRHVRKHAVALLARDGDGVEALSAGLVALTGPAGDPQTVRATAAALGDARARWASGALADCLTHPAMEVRKTAAAALARAGTPRAVPALLHRLGRDDNPGLRALLVAALQGLLGDACAATVRAAAEHESAGPVRDRLLAALPAAPEPADADLALLAAHGWDPEPALRLAHRAAATATATAWQHPGPPTRPDLGPCTGPATRTRPDPAPRTGPVAAPDTERDTGPFAEPTAEPTAGTDTCPRRLRERLRPLRAHLVDWLDLAGTSTEARRAVLPLLPALCPEPRAPHERASLARSVPVLLEGLAEASGEARDDLLSLLEDAASRMRPPLAASVVTAVRSAPTRPAGRRSALPLLRACGAVVGRFDLDRELAAAALTTDPDAARERLLGEAFGAGAGAGADPQTPPHDAASPPDSAHRAMRERQWQDGLAAAARDIGDLTAYRAAHPFPGGSRAQLAALAAAQSGAPPAVRAALLDWMTDLQPPCAPAWTLAETARTPAPPARTERAEDLDQPRSAAQRARLLTLLASDDRARRSQAAARLLDWPEPDVRRAVLDAYLHGRADLPDPTPLHTALAAAGPPRPTPPPAPAERTPAESAPAERTPAESAPATTPSGATTPARPPEEPRPQRLALLAAGLVATDPGTHQRFLPLLLHLWESGPADAQRHAAHGLRNIPADTLAAHLEPRLTAGATGLLGLLAGQPLLRTPALTRLRTLHPDAGLLLTDGPLRGPDAAERDAAALRTLRERAAPAEALRPPTRDELFSQARSGEPKRVRRALTLLTESPAGSTPQQLAGLLAELLTHPSAGVRLHAHRVSRTLLDRRTHLDLTELLLDDPQPDVVRRAVRVLAQARRPSAAPRLVSLLDHGHETVRRAAGLALVSLGPAAVPALRHAAARARPDRRDRYRDLLARASAPPPEPAPPPGDPA</sequence>
<feature type="compositionally biased region" description="Basic and acidic residues" evidence="2">
    <location>
        <begin position="1175"/>
        <end position="1184"/>
    </location>
</feature>
<keyword evidence="3" id="KW-0614">Plasmid</keyword>
<dbReference type="InterPro" id="IPR016024">
    <property type="entry name" value="ARM-type_fold"/>
</dbReference>
<feature type="compositionally biased region" description="Basic and acidic residues" evidence="2">
    <location>
        <begin position="1087"/>
        <end position="1097"/>
    </location>
</feature>
<dbReference type="SMART" id="SM00567">
    <property type="entry name" value="EZ_HEAT"/>
    <property type="match status" value="4"/>
</dbReference>
<feature type="compositionally biased region" description="Low complexity" evidence="2">
    <location>
        <begin position="1261"/>
        <end position="1290"/>
    </location>
</feature>
<feature type="compositionally biased region" description="Low complexity" evidence="2">
    <location>
        <begin position="411"/>
        <end position="431"/>
    </location>
</feature>